<accession>A0A0F9DIH0</accession>
<sequence length="120" mass="13358">MGKEGSGTMKEEMMGTFHESLKQAAEKSRLRYEQLDDFYKDRANAKKFTITTYELKEVLDWQTEHNKTCPYYDDGTKVVSPGGAIGGRMTYSFTPTGIGVAVTVSCACGAKENITDYGSW</sequence>
<reference evidence="1" key="1">
    <citation type="journal article" date="2015" name="Nature">
        <title>Complex archaea that bridge the gap between prokaryotes and eukaryotes.</title>
        <authorList>
            <person name="Spang A."/>
            <person name="Saw J.H."/>
            <person name="Jorgensen S.L."/>
            <person name="Zaremba-Niedzwiedzka K."/>
            <person name="Martijn J."/>
            <person name="Lind A.E."/>
            <person name="van Eijk R."/>
            <person name="Schleper C."/>
            <person name="Guy L."/>
            <person name="Ettema T.J."/>
        </authorList>
    </citation>
    <scope>NUCLEOTIDE SEQUENCE</scope>
</reference>
<name>A0A0F9DIH0_9ZZZZ</name>
<proteinExistence type="predicted"/>
<dbReference type="EMBL" id="LAZR01041514">
    <property type="protein sequence ID" value="KKL11793.1"/>
    <property type="molecule type" value="Genomic_DNA"/>
</dbReference>
<evidence type="ECO:0000313" key="1">
    <source>
        <dbReference type="EMBL" id="KKL11793.1"/>
    </source>
</evidence>
<organism evidence="1">
    <name type="scientific">marine sediment metagenome</name>
    <dbReference type="NCBI Taxonomy" id="412755"/>
    <lineage>
        <taxon>unclassified sequences</taxon>
        <taxon>metagenomes</taxon>
        <taxon>ecological metagenomes</taxon>
    </lineage>
</organism>
<protein>
    <submittedName>
        <fullName evidence="1">Uncharacterized protein</fullName>
    </submittedName>
</protein>
<gene>
    <name evidence="1" type="ORF">LCGC14_2542200</name>
</gene>
<dbReference type="AlphaFoldDB" id="A0A0F9DIH0"/>
<comment type="caution">
    <text evidence="1">The sequence shown here is derived from an EMBL/GenBank/DDBJ whole genome shotgun (WGS) entry which is preliminary data.</text>
</comment>